<keyword evidence="4 6" id="KW-0378">Hydrolase</keyword>
<evidence type="ECO:0000256" key="5">
    <source>
        <dbReference type="ARBA" id="ARBA00023251"/>
    </source>
</evidence>
<dbReference type="Pfam" id="PF13354">
    <property type="entry name" value="Beta-lactamase2"/>
    <property type="match status" value="1"/>
</dbReference>
<proteinExistence type="inferred from homology"/>
<feature type="chain" id="PRO_5046321855" description="Beta-lactamase" evidence="7">
    <location>
        <begin position="29"/>
        <end position="299"/>
    </location>
</feature>
<keyword evidence="7" id="KW-0732">Signal</keyword>
<organism evidence="9 10">
    <name type="scientific">Herminiimonas glaciei</name>
    <dbReference type="NCBI Taxonomy" id="523788"/>
    <lineage>
        <taxon>Bacteria</taxon>
        <taxon>Pseudomonadati</taxon>
        <taxon>Pseudomonadota</taxon>
        <taxon>Betaproteobacteria</taxon>
        <taxon>Burkholderiales</taxon>
        <taxon>Oxalobacteraceae</taxon>
        <taxon>Herminiimonas</taxon>
    </lineage>
</organism>
<evidence type="ECO:0000256" key="2">
    <source>
        <dbReference type="ARBA" id="ARBA00009009"/>
    </source>
</evidence>
<dbReference type="EC" id="3.5.2.6" evidence="3 6"/>
<dbReference type="GO" id="GO:0008800">
    <property type="term" value="F:beta-lactamase activity"/>
    <property type="evidence" value="ECO:0007669"/>
    <property type="project" value="UniProtKB-EC"/>
</dbReference>
<evidence type="ECO:0000313" key="9">
    <source>
        <dbReference type="EMBL" id="MFC7288507.1"/>
    </source>
</evidence>
<evidence type="ECO:0000313" key="10">
    <source>
        <dbReference type="Proteomes" id="UP001596542"/>
    </source>
</evidence>
<dbReference type="InterPro" id="IPR000871">
    <property type="entry name" value="Beta-lactam_class-A"/>
</dbReference>
<protein>
    <recommendedName>
        <fullName evidence="3 6">Beta-lactamase</fullName>
        <ecNumber evidence="3 6">3.5.2.6</ecNumber>
    </recommendedName>
</protein>
<evidence type="ECO:0000259" key="8">
    <source>
        <dbReference type="Pfam" id="PF13354"/>
    </source>
</evidence>
<feature type="signal peptide" evidence="7">
    <location>
        <begin position="1"/>
        <end position="28"/>
    </location>
</feature>
<dbReference type="NCBIfam" id="NF033103">
    <property type="entry name" value="bla_class_A"/>
    <property type="match status" value="1"/>
</dbReference>
<accession>A0ABW2IC40</accession>
<evidence type="ECO:0000256" key="3">
    <source>
        <dbReference type="ARBA" id="ARBA00012865"/>
    </source>
</evidence>
<sequence>MFESSRRRSLLLAAIATPVASFTLPVGASNSNISARTAQEELQRIESAARGRLGVSALNMANDNRVEYRAEERFPLCSTFKVMVAAAILQRSTSETQLLQKRIRYNKEQVEKSGYAPVTQKHLADGMTIAELCAATLQYSDNAAANFLMTELGGPVAVTAFMRSIGDDVFRLDRWEPELNTAIPGDERDTSTPAAVERSLEKIALGNALATPQREQLVNWLKGNTTGGKRMLAGVPRSWIVGDKTGTGSYGTTNDVGILWTAKGNAIVTAIYFTQNDKGAAAREDVIAAATRIVVAALG</sequence>
<name>A0ABW2IC40_9BURK</name>
<dbReference type="PROSITE" id="PS00146">
    <property type="entry name" value="BETA_LACTAMASE_A"/>
    <property type="match status" value="1"/>
</dbReference>
<evidence type="ECO:0000256" key="1">
    <source>
        <dbReference type="ARBA" id="ARBA00001526"/>
    </source>
</evidence>
<dbReference type="Proteomes" id="UP001596542">
    <property type="component" value="Unassembled WGS sequence"/>
</dbReference>
<evidence type="ECO:0000256" key="7">
    <source>
        <dbReference type="SAM" id="SignalP"/>
    </source>
</evidence>
<reference evidence="10" key="1">
    <citation type="journal article" date="2019" name="Int. J. Syst. Evol. Microbiol.">
        <title>The Global Catalogue of Microorganisms (GCM) 10K type strain sequencing project: providing services to taxonomists for standard genome sequencing and annotation.</title>
        <authorList>
            <consortium name="The Broad Institute Genomics Platform"/>
            <consortium name="The Broad Institute Genome Sequencing Center for Infectious Disease"/>
            <person name="Wu L."/>
            <person name="Ma J."/>
        </authorList>
    </citation>
    <scope>NUCLEOTIDE SEQUENCE [LARGE SCALE GENOMIC DNA]</scope>
    <source>
        <strain evidence="10">KACC 12508</strain>
    </source>
</reference>
<dbReference type="PANTHER" id="PTHR35333:SF3">
    <property type="entry name" value="BETA-LACTAMASE-TYPE TRANSPEPTIDASE FOLD CONTAINING PROTEIN"/>
    <property type="match status" value="1"/>
</dbReference>
<dbReference type="PRINTS" id="PR00118">
    <property type="entry name" value="BLACTAMASEA"/>
</dbReference>
<dbReference type="InterPro" id="IPR045155">
    <property type="entry name" value="Beta-lactam_cat"/>
</dbReference>
<dbReference type="RefSeq" id="WP_382271831.1">
    <property type="nucleotide sequence ID" value="NZ_JBHTBU010000001.1"/>
</dbReference>
<comment type="catalytic activity">
    <reaction evidence="1 6">
        <text>a beta-lactam + H2O = a substituted beta-amino acid</text>
        <dbReference type="Rhea" id="RHEA:20401"/>
        <dbReference type="ChEBI" id="CHEBI:15377"/>
        <dbReference type="ChEBI" id="CHEBI:35627"/>
        <dbReference type="ChEBI" id="CHEBI:140347"/>
        <dbReference type="EC" id="3.5.2.6"/>
    </reaction>
</comment>
<evidence type="ECO:0000256" key="6">
    <source>
        <dbReference type="RuleBase" id="RU361140"/>
    </source>
</evidence>
<dbReference type="SUPFAM" id="SSF56601">
    <property type="entry name" value="beta-lactamase/transpeptidase-like"/>
    <property type="match status" value="1"/>
</dbReference>
<dbReference type="PANTHER" id="PTHR35333">
    <property type="entry name" value="BETA-LACTAMASE"/>
    <property type="match status" value="1"/>
</dbReference>
<comment type="similarity">
    <text evidence="2 6">Belongs to the class-A beta-lactamase family.</text>
</comment>
<feature type="domain" description="Beta-lactamase class A catalytic" evidence="8">
    <location>
        <begin position="54"/>
        <end position="272"/>
    </location>
</feature>
<dbReference type="Gene3D" id="3.40.710.10">
    <property type="entry name" value="DD-peptidase/beta-lactamase superfamily"/>
    <property type="match status" value="1"/>
</dbReference>
<dbReference type="EMBL" id="JBHTBU010000001">
    <property type="protein sequence ID" value="MFC7288507.1"/>
    <property type="molecule type" value="Genomic_DNA"/>
</dbReference>
<keyword evidence="5 6" id="KW-0046">Antibiotic resistance</keyword>
<dbReference type="InterPro" id="IPR012338">
    <property type="entry name" value="Beta-lactam/transpept-like"/>
</dbReference>
<keyword evidence="10" id="KW-1185">Reference proteome</keyword>
<gene>
    <name evidence="9" type="primary">bla</name>
    <name evidence="9" type="ORF">ACFQPC_10705</name>
</gene>
<comment type="caution">
    <text evidence="9">The sequence shown here is derived from an EMBL/GenBank/DDBJ whole genome shotgun (WGS) entry which is preliminary data.</text>
</comment>
<dbReference type="InterPro" id="IPR023650">
    <property type="entry name" value="Beta-lactam_class-A_AS"/>
</dbReference>
<evidence type="ECO:0000256" key="4">
    <source>
        <dbReference type="ARBA" id="ARBA00022801"/>
    </source>
</evidence>